<keyword evidence="4" id="KW-1133">Transmembrane helix</keyword>
<name>A0A2T6BU71_9FLAO</name>
<evidence type="ECO:0000256" key="1">
    <source>
        <dbReference type="ARBA" id="ARBA00023015"/>
    </source>
</evidence>
<evidence type="ECO:0000313" key="7">
    <source>
        <dbReference type="Proteomes" id="UP000244090"/>
    </source>
</evidence>
<sequence>MSFTFIDLILFTGIIQGIFLMISLQFISKKHKAANKILMILIGISVIVFVREMLSYRLDRNIFWRTAILTESTMYIFGPFLYLYFKRLVFKNASEQTLKLKHYIPSILMLLYFLWTLSFTFEEYRAILGPVGMFTIYITMELTGVLSFAIYAYLSFKIVRQIRNSEHATEYTQKIARYIQYVTVGISFIAICWGIGVFNRYILKNYDAVISYKLIWFCIAVFLFIVGYFSFTQPEIIRLPVPKKTPQKDRLTKKEISEIQQKLQILIEEEHIYTRADLSLKILAKELHTSANNLSWLLNSVYEKTFYEYINEFRIQAFLKKIEAGEHKKQTLLAIAMDAGFNSKSTFNKTFKLLMNDTPSSYIEKKFSS</sequence>
<comment type="caution">
    <text evidence="6">The sequence shown here is derived from an EMBL/GenBank/DDBJ whole genome shotgun (WGS) entry which is preliminary data.</text>
</comment>
<dbReference type="SUPFAM" id="SSF46689">
    <property type="entry name" value="Homeodomain-like"/>
    <property type="match status" value="1"/>
</dbReference>
<dbReference type="PROSITE" id="PS01124">
    <property type="entry name" value="HTH_ARAC_FAMILY_2"/>
    <property type="match status" value="1"/>
</dbReference>
<dbReference type="GO" id="GO:0043565">
    <property type="term" value="F:sequence-specific DNA binding"/>
    <property type="evidence" value="ECO:0007669"/>
    <property type="project" value="InterPro"/>
</dbReference>
<dbReference type="Pfam" id="PF12833">
    <property type="entry name" value="HTH_18"/>
    <property type="match status" value="1"/>
</dbReference>
<dbReference type="InterPro" id="IPR018060">
    <property type="entry name" value="HTH_AraC"/>
</dbReference>
<dbReference type="Proteomes" id="UP000244090">
    <property type="component" value="Unassembled WGS sequence"/>
</dbReference>
<dbReference type="InterPro" id="IPR009057">
    <property type="entry name" value="Homeodomain-like_sf"/>
</dbReference>
<keyword evidence="7" id="KW-1185">Reference proteome</keyword>
<feature type="transmembrane region" description="Helical" evidence="4">
    <location>
        <begin position="175"/>
        <end position="198"/>
    </location>
</feature>
<dbReference type="EMBL" id="QBKT01000009">
    <property type="protein sequence ID" value="PTX59517.1"/>
    <property type="molecule type" value="Genomic_DNA"/>
</dbReference>
<dbReference type="RefSeq" id="WP_108116218.1">
    <property type="nucleotide sequence ID" value="NZ_QBKT01000009.1"/>
</dbReference>
<accession>A0A2T6BU71</accession>
<reference evidence="6 7" key="1">
    <citation type="submission" date="2018-04" db="EMBL/GenBank/DDBJ databases">
        <title>Genomic Encyclopedia of Archaeal and Bacterial Type Strains, Phase II (KMG-II): from individual species to whole genera.</title>
        <authorList>
            <person name="Goeker M."/>
        </authorList>
    </citation>
    <scope>NUCLEOTIDE SEQUENCE [LARGE SCALE GENOMIC DNA]</scope>
    <source>
        <strain evidence="6 7">DSM 25731</strain>
    </source>
</reference>
<feature type="transmembrane region" description="Helical" evidence="4">
    <location>
        <begin position="210"/>
        <end position="231"/>
    </location>
</feature>
<dbReference type="SMART" id="SM00342">
    <property type="entry name" value="HTH_ARAC"/>
    <property type="match status" value="1"/>
</dbReference>
<keyword evidence="4" id="KW-0812">Transmembrane</keyword>
<proteinExistence type="predicted"/>
<feature type="transmembrane region" description="Helical" evidence="4">
    <location>
        <begin position="127"/>
        <end position="154"/>
    </location>
</feature>
<gene>
    <name evidence="6" type="ORF">C8N46_109106</name>
</gene>
<evidence type="ECO:0000256" key="3">
    <source>
        <dbReference type="ARBA" id="ARBA00023163"/>
    </source>
</evidence>
<keyword evidence="1" id="KW-0805">Transcription regulation</keyword>
<dbReference type="GO" id="GO:0003700">
    <property type="term" value="F:DNA-binding transcription factor activity"/>
    <property type="evidence" value="ECO:0007669"/>
    <property type="project" value="InterPro"/>
</dbReference>
<keyword evidence="3" id="KW-0804">Transcription</keyword>
<evidence type="ECO:0000313" key="6">
    <source>
        <dbReference type="EMBL" id="PTX59517.1"/>
    </source>
</evidence>
<keyword evidence="4" id="KW-0472">Membrane</keyword>
<evidence type="ECO:0000256" key="4">
    <source>
        <dbReference type="SAM" id="Phobius"/>
    </source>
</evidence>
<keyword evidence="2" id="KW-0238">DNA-binding</keyword>
<organism evidence="6 7">
    <name type="scientific">Kordia periserrulae</name>
    <dbReference type="NCBI Taxonomy" id="701523"/>
    <lineage>
        <taxon>Bacteria</taxon>
        <taxon>Pseudomonadati</taxon>
        <taxon>Bacteroidota</taxon>
        <taxon>Flavobacteriia</taxon>
        <taxon>Flavobacteriales</taxon>
        <taxon>Flavobacteriaceae</taxon>
        <taxon>Kordia</taxon>
    </lineage>
</organism>
<evidence type="ECO:0000256" key="2">
    <source>
        <dbReference type="ARBA" id="ARBA00023125"/>
    </source>
</evidence>
<feature type="domain" description="HTH araC/xylS-type" evidence="5">
    <location>
        <begin position="261"/>
        <end position="365"/>
    </location>
</feature>
<dbReference type="PANTHER" id="PTHR43280">
    <property type="entry name" value="ARAC-FAMILY TRANSCRIPTIONAL REGULATOR"/>
    <property type="match status" value="1"/>
</dbReference>
<dbReference type="AlphaFoldDB" id="A0A2T6BU71"/>
<protein>
    <submittedName>
        <fullName evidence="6">Helix-turn-helix protein</fullName>
    </submittedName>
</protein>
<feature type="transmembrane region" description="Helical" evidence="4">
    <location>
        <begin position="103"/>
        <end position="121"/>
    </location>
</feature>
<dbReference type="OrthoDB" id="6283866at2"/>
<dbReference type="Gene3D" id="1.10.10.60">
    <property type="entry name" value="Homeodomain-like"/>
    <property type="match status" value="2"/>
</dbReference>
<feature type="transmembrane region" description="Helical" evidence="4">
    <location>
        <begin position="62"/>
        <end position="83"/>
    </location>
</feature>
<evidence type="ECO:0000259" key="5">
    <source>
        <dbReference type="PROSITE" id="PS01124"/>
    </source>
</evidence>
<dbReference type="PANTHER" id="PTHR43280:SF2">
    <property type="entry name" value="HTH-TYPE TRANSCRIPTIONAL REGULATOR EXSA"/>
    <property type="match status" value="1"/>
</dbReference>
<feature type="transmembrane region" description="Helical" evidence="4">
    <location>
        <begin position="6"/>
        <end position="26"/>
    </location>
</feature>
<feature type="transmembrane region" description="Helical" evidence="4">
    <location>
        <begin position="33"/>
        <end position="50"/>
    </location>
</feature>